<dbReference type="InterPro" id="IPR016035">
    <property type="entry name" value="Acyl_Trfase/lysoPLipase"/>
</dbReference>
<reference evidence="9" key="1">
    <citation type="journal article" date="2019" name="Int. J. Syst. Evol. Microbiol.">
        <title>The Global Catalogue of Microorganisms (GCM) 10K type strain sequencing project: providing services to taxonomists for standard genome sequencing and annotation.</title>
        <authorList>
            <consortium name="The Broad Institute Genomics Platform"/>
            <consortium name="The Broad Institute Genome Sequencing Center for Infectious Disease"/>
            <person name="Wu L."/>
            <person name="Ma J."/>
        </authorList>
    </citation>
    <scope>NUCLEOTIDE SEQUENCE [LARGE SCALE GENOMIC DNA]</scope>
    <source>
        <strain evidence="9">JCM 17804</strain>
    </source>
</reference>
<evidence type="ECO:0000313" key="9">
    <source>
        <dbReference type="Proteomes" id="UP001500975"/>
    </source>
</evidence>
<gene>
    <name evidence="8" type="ORF">GCM10023165_45860</name>
</gene>
<dbReference type="Gene3D" id="3.40.1090.10">
    <property type="entry name" value="Cytosolic phospholipase A2 catalytic domain"/>
    <property type="match status" value="2"/>
</dbReference>
<evidence type="ECO:0000256" key="5">
    <source>
        <dbReference type="ARBA" id="ARBA00023098"/>
    </source>
</evidence>
<comment type="caution">
    <text evidence="8">The sequence shown here is derived from an EMBL/GenBank/DDBJ whole genome shotgun (WGS) entry which is preliminary data.</text>
</comment>
<dbReference type="EMBL" id="BAABGJ010000080">
    <property type="protein sequence ID" value="GAA4354555.1"/>
    <property type="molecule type" value="Genomic_DNA"/>
</dbReference>
<keyword evidence="6" id="KW-0442">Lipid degradation</keyword>
<dbReference type="Pfam" id="PF01734">
    <property type="entry name" value="Patatin"/>
    <property type="match status" value="1"/>
</dbReference>
<dbReference type="PANTHER" id="PTHR43557">
    <property type="entry name" value="APOPTOSIS-INDUCING FACTOR 1"/>
    <property type="match status" value="1"/>
</dbReference>
<evidence type="ECO:0000256" key="1">
    <source>
        <dbReference type="ARBA" id="ARBA00001974"/>
    </source>
</evidence>
<dbReference type="PANTHER" id="PTHR43557:SF2">
    <property type="entry name" value="RIESKE DOMAIN-CONTAINING PROTEIN-RELATED"/>
    <property type="match status" value="1"/>
</dbReference>
<dbReference type="SUPFAM" id="SSF52151">
    <property type="entry name" value="FabD/lysophospholipase-like"/>
    <property type="match status" value="1"/>
</dbReference>
<organism evidence="8 9">
    <name type="scientific">Variovorax defluvii</name>
    <dbReference type="NCBI Taxonomy" id="913761"/>
    <lineage>
        <taxon>Bacteria</taxon>
        <taxon>Pseudomonadati</taxon>
        <taxon>Pseudomonadota</taxon>
        <taxon>Betaproteobacteria</taxon>
        <taxon>Burkholderiales</taxon>
        <taxon>Comamonadaceae</taxon>
        <taxon>Variovorax</taxon>
    </lineage>
</organism>
<dbReference type="PRINTS" id="PR00411">
    <property type="entry name" value="PNDRDTASEI"/>
</dbReference>
<feature type="active site" description="Proton acceptor" evidence="6">
    <location>
        <position position="639"/>
    </location>
</feature>
<protein>
    <submittedName>
        <fullName evidence="8">FAD-dependent oxidoreductase</fullName>
    </submittedName>
</protein>
<dbReference type="InterPro" id="IPR023753">
    <property type="entry name" value="FAD/NAD-binding_dom"/>
</dbReference>
<keyword evidence="9" id="KW-1185">Reference proteome</keyword>
<dbReference type="InterPro" id="IPR036188">
    <property type="entry name" value="FAD/NAD-bd_sf"/>
</dbReference>
<comment type="cofactor">
    <cofactor evidence="1">
        <name>FAD</name>
        <dbReference type="ChEBI" id="CHEBI:57692"/>
    </cofactor>
</comment>
<keyword evidence="6" id="KW-0378">Hydrolase</keyword>
<dbReference type="InterPro" id="IPR016156">
    <property type="entry name" value="FAD/NAD-linked_Rdtase_dimer_sf"/>
</dbReference>
<feature type="short sequence motif" description="GXSXG" evidence="6">
    <location>
        <begin position="485"/>
        <end position="489"/>
    </location>
</feature>
<dbReference type="InterPro" id="IPR050446">
    <property type="entry name" value="FAD-oxidoreductase/Apoptosis"/>
</dbReference>
<keyword evidence="3" id="KW-0274">FAD</keyword>
<evidence type="ECO:0000259" key="7">
    <source>
        <dbReference type="PROSITE" id="PS51635"/>
    </source>
</evidence>
<dbReference type="SUPFAM" id="SSF55424">
    <property type="entry name" value="FAD/NAD-linked reductases, dimerisation (C-terminal) domain"/>
    <property type="match status" value="1"/>
</dbReference>
<dbReference type="Gene3D" id="3.30.390.30">
    <property type="match status" value="1"/>
</dbReference>
<sequence>MQIESPGGPDTVPGSRHVMAHGIAGARARSPSAKPSVRRPAAAREVDFLLLGGGLASATAAEALRQEGAEGSIVIVSAEQRLPYHRPPLSKRILVADTVREPPPVLRQADYLRMRIDLLLGTRALSVDAKAHRVSTDAGLLRYRKLLIATGASPVRLQVPGAALQGVHHLRSIEDAWSLQAAARKGSRAVVIGASFIGMEVSASLVQRGVQVTLLISREGIFPTLHAPEASRFFEAQHARHGVDMVAGEVLALEGEGRVEGVRTSDGRLLPCDFVVVGIGVAPEIDFLAHSGIQTGSGVLVDQRLRSSDPDVFAAGDVAAFLDRALHTRRRVEHWDNAIKQGRLAARNMLGQELPYDDVSTFFCDVFETSFQFLGTPDDATQRRELGSPDSGAWALLYLKGQVPRALFTTGRPAQETSAIRALIRYRTHIGRIGGARWNRPGFSITDIPSQTVLILQGGGALGAFECGAVQALEQRGIRPDIVAGVSIGAFNGAIVASHPGHAGEALASFWHELAMSTPELPQEQARRLLSSTIAMMWGVPAFLRPRWQMPGSLFTDPASLTSCYDTAPMRALLARYVDFAALRDSPVRLLASAVDVETAELRIFDSYVDDITVDHLLASGSLPPGMPWTEVGGRHYWDGGIVSNSPLDLVAERCGVAGKRIFIIDLFSPERPLPRNMMEVLTRRDEIGFAERIRRTSAEQAMVGDFRKLVDDVVQLLDPATAAQVRQRPNYVELMGAASGLDIVRIVRDATAGEPASRDFDFSLRSIEEHILAGHARTLLALEASRRSPRR</sequence>
<dbReference type="SUPFAM" id="SSF51905">
    <property type="entry name" value="FAD/NAD(P)-binding domain"/>
    <property type="match status" value="1"/>
</dbReference>
<feature type="short sequence motif" description="DGA/G" evidence="6">
    <location>
        <begin position="639"/>
        <end position="641"/>
    </location>
</feature>
<name>A0ABP8IA41_9BURK</name>
<dbReference type="PRINTS" id="PR00368">
    <property type="entry name" value="FADPNR"/>
</dbReference>
<dbReference type="CDD" id="cd07209">
    <property type="entry name" value="Pat_hypo_Ecoli_Z1214_like"/>
    <property type="match status" value="1"/>
</dbReference>
<feature type="domain" description="PNPLA" evidence="7">
    <location>
        <begin position="454"/>
        <end position="652"/>
    </location>
</feature>
<dbReference type="Pfam" id="PF07992">
    <property type="entry name" value="Pyr_redox_2"/>
    <property type="match status" value="1"/>
</dbReference>
<feature type="short sequence motif" description="GXGXXG" evidence="6">
    <location>
        <begin position="458"/>
        <end position="463"/>
    </location>
</feature>
<accession>A0ABP8IA41</accession>
<dbReference type="InterPro" id="IPR002641">
    <property type="entry name" value="PNPLA_dom"/>
</dbReference>
<feature type="active site" description="Nucleophile" evidence="6">
    <location>
        <position position="487"/>
    </location>
</feature>
<proteinExistence type="predicted"/>
<evidence type="ECO:0000256" key="4">
    <source>
        <dbReference type="ARBA" id="ARBA00023002"/>
    </source>
</evidence>
<evidence type="ECO:0000256" key="3">
    <source>
        <dbReference type="ARBA" id="ARBA00022827"/>
    </source>
</evidence>
<evidence type="ECO:0000313" key="8">
    <source>
        <dbReference type="EMBL" id="GAA4354555.1"/>
    </source>
</evidence>
<dbReference type="PROSITE" id="PS51635">
    <property type="entry name" value="PNPLA"/>
    <property type="match status" value="1"/>
</dbReference>
<dbReference type="RefSeq" id="WP_345540874.1">
    <property type="nucleotide sequence ID" value="NZ_BAABGJ010000080.1"/>
</dbReference>
<evidence type="ECO:0000256" key="2">
    <source>
        <dbReference type="ARBA" id="ARBA00022630"/>
    </source>
</evidence>
<evidence type="ECO:0000256" key="6">
    <source>
        <dbReference type="PROSITE-ProRule" id="PRU01161"/>
    </source>
</evidence>
<dbReference type="InterPro" id="IPR021095">
    <property type="entry name" value="DUF3734"/>
</dbReference>
<dbReference type="Gene3D" id="3.50.50.60">
    <property type="entry name" value="FAD/NAD(P)-binding domain"/>
    <property type="match status" value="2"/>
</dbReference>
<keyword evidence="2" id="KW-0285">Flavoprotein</keyword>
<keyword evidence="5 6" id="KW-0443">Lipid metabolism</keyword>
<dbReference type="Proteomes" id="UP001500975">
    <property type="component" value="Unassembled WGS sequence"/>
</dbReference>
<dbReference type="Pfam" id="PF12536">
    <property type="entry name" value="DUF3734"/>
    <property type="match status" value="1"/>
</dbReference>
<keyword evidence="4" id="KW-0560">Oxidoreductase</keyword>